<dbReference type="EMBL" id="JAEOAH010000016">
    <property type="protein sequence ID" value="MBK3495587.1"/>
    <property type="molecule type" value="Genomic_DNA"/>
</dbReference>
<feature type="signal peptide" evidence="1">
    <location>
        <begin position="1"/>
        <end position="25"/>
    </location>
</feature>
<sequence length="217" mass="23308">MKKFKKIIPIIMALGLAISSTSVFAAENTNSNTHKKTAITSEMKKQKYDGETIYRGLFFGDGPVAKLFPEIWSDKLMTEANTTEAKRVSKTISKKINELDPNYFNELEVAVKSGDNVKVQAALVKGGNLLVKVSEGIQKTKVGGRGTAFGCSLVAGCIVAVYAAGAVTTAVVVTHAGAITAAVAVVAWKWTPKSMTDTELQLKHEMFVDKVTTTFAD</sequence>
<dbReference type="RefSeq" id="WP_200749251.1">
    <property type="nucleotide sequence ID" value="NZ_JAEOAH010000016.1"/>
</dbReference>
<dbReference type="InterPro" id="IPR023888">
    <property type="entry name" value="SdpC-like"/>
</dbReference>
<evidence type="ECO:0000256" key="1">
    <source>
        <dbReference type="SAM" id="SignalP"/>
    </source>
</evidence>
<keyword evidence="3" id="KW-1185">Reference proteome</keyword>
<evidence type="ECO:0000313" key="3">
    <source>
        <dbReference type="Proteomes" id="UP000618943"/>
    </source>
</evidence>
<keyword evidence="1" id="KW-0732">Signal</keyword>
<name>A0ABS1H842_9BACL</name>
<reference evidence="2 3" key="1">
    <citation type="submission" date="2020-12" db="EMBL/GenBank/DDBJ databases">
        <title>YIM B01967 draft genome.</title>
        <authorList>
            <person name="Yan X."/>
        </authorList>
    </citation>
    <scope>NUCLEOTIDE SEQUENCE [LARGE SCALE GENOMIC DNA]</scope>
    <source>
        <strain evidence="2 3">YIM B01967</strain>
    </source>
</reference>
<evidence type="ECO:0000313" key="2">
    <source>
        <dbReference type="EMBL" id="MBK3495587.1"/>
    </source>
</evidence>
<accession>A0ABS1H842</accession>
<dbReference type="NCBIfam" id="TIGR04032">
    <property type="entry name" value="toxin_SdpC"/>
    <property type="match status" value="1"/>
</dbReference>
<dbReference type="Pfam" id="PF26137">
    <property type="entry name" value="Toxin_SdpC"/>
    <property type="match status" value="1"/>
</dbReference>
<protein>
    <submittedName>
        <fullName evidence="2">Sporulation delaying protein family toxin</fullName>
    </submittedName>
</protein>
<proteinExistence type="predicted"/>
<comment type="caution">
    <text evidence="2">The sequence shown here is derived from an EMBL/GenBank/DDBJ whole genome shotgun (WGS) entry which is preliminary data.</text>
</comment>
<gene>
    <name evidence="2" type="ORF">JFL43_12150</name>
</gene>
<feature type="chain" id="PRO_5046857436" evidence="1">
    <location>
        <begin position="26"/>
        <end position="217"/>
    </location>
</feature>
<dbReference type="Proteomes" id="UP000618943">
    <property type="component" value="Unassembled WGS sequence"/>
</dbReference>
<organism evidence="2 3">
    <name type="scientific">Viridibacillus soli</name>
    <dbReference type="NCBI Taxonomy" id="2798301"/>
    <lineage>
        <taxon>Bacteria</taxon>
        <taxon>Bacillati</taxon>
        <taxon>Bacillota</taxon>
        <taxon>Bacilli</taxon>
        <taxon>Bacillales</taxon>
        <taxon>Caryophanaceae</taxon>
        <taxon>Viridibacillus</taxon>
    </lineage>
</organism>